<dbReference type="PANTHER" id="PTHR43677">
    <property type="entry name" value="SHORT-CHAIN DEHYDROGENASE/REDUCTASE"/>
    <property type="match status" value="1"/>
</dbReference>
<dbReference type="Gene3D" id="3.40.50.720">
    <property type="entry name" value="NAD(P)-binding Rossmann-like Domain"/>
    <property type="match status" value="1"/>
</dbReference>
<evidence type="ECO:0008006" key="3">
    <source>
        <dbReference type="Google" id="ProtNLM"/>
    </source>
</evidence>
<dbReference type="PANTHER" id="PTHR43677:SF4">
    <property type="entry name" value="QUINONE OXIDOREDUCTASE-LIKE PROTEIN 2"/>
    <property type="match status" value="1"/>
</dbReference>
<dbReference type="AlphaFoldDB" id="A0A6V8KCJ1"/>
<sequence>MIGFTGGEIPTVKVNRLLLNNISVVGVGWGAFWHGRSEFLREQWNDLLPLLSAGRLDPPLGREYPLEDAAAAVAELDERRATGKILVKPRP</sequence>
<reference evidence="1 2" key="2">
    <citation type="submission" date="2020-03" db="EMBL/GenBank/DDBJ databases">
        <authorList>
            <person name="Ichikawa N."/>
            <person name="Kimura A."/>
            <person name="Kitahashi Y."/>
            <person name="Uohara A."/>
        </authorList>
    </citation>
    <scope>NUCLEOTIDE SEQUENCE [LARGE SCALE GENOMIC DNA]</scope>
    <source>
        <strain evidence="1 2">NBRC 108639</strain>
    </source>
</reference>
<accession>A0A6V8KCJ1</accession>
<dbReference type="InterPro" id="IPR051397">
    <property type="entry name" value="Zn-ADH-like_protein"/>
</dbReference>
<dbReference type="Proteomes" id="UP000482800">
    <property type="component" value="Unassembled WGS sequence"/>
</dbReference>
<organism evidence="1 2">
    <name type="scientific">Phytohabitans houttuyneae</name>
    <dbReference type="NCBI Taxonomy" id="1076126"/>
    <lineage>
        <taxon>Bacteria</taxon>
        <taxon>Bacillati</taxon>
        <taxon>Actinomycetota</taxon>
        <taxon>Actinomycetes</taxon>
        <taxon>Micromonosporales</taxon>
        <taxon>Micromonosporaceae</taxon>
    </lineage>
</organism>
<evidence type="ECO:0000313" key="1">
    <source>
        <dbReference type="EMBL" id="GFJ82933.1"/>
    </source>
</evidence>
<dbReference type="EMBL" id="BLPF01000002">
    <property type="protein sequence ID" value="GFJ82933.1"/>
    <property type="molecule type" value="Genomic_DNA"/>
</dbReference>
<dbReference type="RefSeq" id="WP_218579335.1">
    <property type="nucleotide sequence ID" value="NZ_BLPF01000002.1"/>
</dbReference>
<evidence type="ECO:0000313" key="2">
    <source>
        <dbReference type="Proteomes" id="UP000482800"/>
    </source>
</evidence>
<name>A0A6V8KCJ1_9ACTN</name>
<reference evidence="1 2" key="1">
    <citation type="submission" date="2020-03" db="EMBL/GenBank/DDBJ databases">
        <title>Whole genome shotgun sequence of Phytohabitans houttuyneae NBRC 108639.</title>
        <authorList>
            <person name="Komaki H."/>
            <person name="Tamura T."/>
        </authorList>
    </citation>
    <scope>NUCLEOTIDE SEQUENCE [LARGE SCALE GENOMIC DNA]</scope>
    <source>
        <strain evidence="1 2">NBRC 108639</strain>
    </source>
</reference>
<protein>
    <recommendedName>
        <fullName evidence="3">Alcohol dehydrogenase-like C-terminal domain-containing protein</fullName>
    </recommendedName>
</protein>
<comment type="caution">
    <text evidence="1">The sequence shown here is derived from an EMBL/GenBank/DDBJ whole genome shotgun (WGS) entry which is preliminary data.</text>
</comment>
<proteinExistence type="predicted"/>
<dbReference type="GO" id="GO:0016491">
    <property type="term" value="F:oxidoreductase activity"/>
    <property type="evidence" value="ECO:0007669"/>
    <property type="project" value="TreeGrafter"/>
</dbReference>
<keyword evidence="2" id="KW-1185">Reference proteome</keyword>
<dbReference type="Pfam" id="PF13602">
    <property type="entry name" value="ADH_zinc_N_2"/>
    <property type="match status" value="1"/>
</dbReference>
<gene>
    <name evidence="1" type="ORF">Phou_071130</name>
</gene>
<dbReference type="Gene3D" id="3.90.180.10">
    <property type="entry name" value="Medium-chain alcohol dehydrogenases, catalytic domain"/>
    <property type="match status" value="1"/>
</dbReference>